<dbReference type="GO" id="GO:0006629">
    <property type="term" value="P:lipid metabolic process"/>
    <property type="evidence" value="ECO:0007669"/>
    <property type="project" value="InterPro"/>
</dbReference>
<keyword evidence="5" id="KW-1185">Reference proteome</keyword>
<feature type="transmembrane region" description="Helical" evidence="2">
    <location>
        <begin position="152"/>
        <end position="168"/>
    </location>
</feature>
<dbReference type="Gene3D" id="3.20.20.190">
    <property type="entry name" value="Phosphatidylinositol (PI) phosphodiesterase"/>
    <property type="match status" value="1"/>
</dbReference>
<evidence type="ECO:0000313" key="5">
    <source>
        <dbReference type="Proteomes" id="UP000280696"/>
    </source>
</evidence>
<accession>A0A3A9AF25</accession>
<dbReference type="Pfam" id="PF01569">
    <property type="entry name" value="PAP2"/>
    <property type="match status" value="1"/>
</dbReference>
<dbReference type="SUPFAM" id="SSF48317">
    <property type="entry name" value="Acid phosphatase/Vanadium-dependent haloperoxidase"/>
    <property type="match status" value="1"/>
</dbReference>
<comment type="caution">
    <text evidence="4">The sequence shown here is derived from an EMBL/GenBank/DDBJ whole genome shotgun (WGS) entry which is preliminary data.</text>
</comment>
<evidence type="ECO:0000259" key="3">
    <source>
        <dbReference type="PROSITE" id="PS51704"/>
    </source>
</evidence>
<sequence length="893" mass="97856">MARLYEWRRLNGCGFEQIKGEEALDISYLLFLQRAREAVGGVADGFFLRVTSLGEGIITYLLLAFVYWCVDKRSGQLMALNVSAACTWNQFMKNICKVERPWVLDERIVPVQSALAGAGGYSFPSGHTQRAAAVWGSLGASLLKDGKKGPRGLLSGVCFSIVALIAFSRNYLGVHTLKDVLAALAMGVIFILLLERVMRWAEEGKNRDVIVAAAGCALCFCPMLKVGCLSNAGAGMGFMIGWVLERRFVRFEVEDAWTSKCVRFALGGAGIVFILTVLQAVLGLVMPGKYAGFFSSFILAVFILAVYPFFFSKKKRYAAGIGILGVLMIGMAVFSFGWQRHLRLTAQDMAVENGQEISEQADGQGAADSAPGDEAAGQETFLTESDGIPKIIAHRGYSGQFPENTLAAFAGALDIGADYIELDVQLSKDGQVVILHDDSLKRTTGVDGKVSDFTYEELAGLDAGAWFDASFAGEKIPTLEEALTLIRDTQCGVYLELKDIGQVAGFEEAVLKVVNECGMTNRCLFASFQYRYLQHLKELDPELKTLYNTSSGKKSLPEEFPADYYGLSVETVSQETVGAIHQAGKQVFVWTVNTPAQMKNVRLMGADGMVTNHPGLAKVIRQPEYEYLAEHYEKSFALPGLYEQDLPEVCEDVVVQGFTKAGNTLVISAYSKSGEYNSILYVMNLNGKLLKVVDLNFKAHTGGIAYDESHDLLWVTGPEGKVYAISWSDVMAGTYQGEILVEFDGGLVNHGGSKVASFLTFFDGELFVGSYVNGSNGMLNRYDLTEVTEPDLVSAVVIPQRIQGVTFKKDAVSGECYMFLSQGYQTEDSYLLKFLYDREVTSYTEPVESSVLPEGVEQVQMSAGGMYILFESAARPYRPTARIPNDQVFLVRE</sequence>
<dbReference type="InterPro" id="IPR000326">
    <property type="entry name" value="PAP2/HPO"/>
</dbReference>
<reference evidence="4 5" key="1">
    <citation type="submission" date="2018-09" db="EMBL/GenBank/DDBJ databases">
        <title>Murine metabolic-syndrome-specific gut microbial biobank.</title>
        <authorList>
            <person name="Liu C."/>
        </authorList>
    </citation>
    <scope>NUCLEOTIDE SEQUENCE [LARGE SCALE GENOMIC DNA]</scope>
    <source>
        <strain evidence="4 5">0.1xD8-82</strain>
    </source>
</reference>
<protein>
    <submittedName>
        <fullName evidence="4">Phosphatase PAP2 family protein</fullName>
    </submittedName>
</protein>
<feature type="transmembrane region" description="Helical" evidence="2">
    <location>
        <begin position="290"/>
        <end position="310"/>
    </location>
</feature>
<evidence type="ECO:0000256" key="1">
    <source>
        <dbReference type="SAM" id="MobiDB-lite"/>
    </source>
</evidence>
<evidence type="ECO:0000313" key="4">
    <source>
        <dbReference type="EMBL" id="RKI90260.1"/>
    </source>
</evidence>
<keyword evidence="2" id="KW-0812">Transmembrane</keyword>
<feature type="domain" description="GP-PDE" evidence="3">
    <location>
        <begin position="389"/>
        <end position="621"/>
    </location>
</feature>
<keyword evidence="2" id="KW-1133">Transmembrane helix</keyword>
<dbReference type="SUPFAM" id="SSF101898">
    <property type="entry name" value="NHL repeat"/>
    <property type="match status" value="1"/>
</dbReference>
<dbReference type="InterPro" id="IPR017946">
    <property type="entry name" value="PLC-like_Pdiesterase_TIM-brl"/>
</dbReference>
<dbReference type="SMART" id="SM00014">
    <property type="entry name" value="acidPPc"/>
    <property type="match status" value="1"/>
</dbReference>
<name>A0A3A9AF25_9FIRM</name>
<feature type="transmembrane region" description="Helical" evidence="2">
    <location>
        <begin position="232"/>
        <end position="249"/>
    </location>
</feature>
<dbReference type="Proteomes" id="UP000280696">
    <property type="component" value="Unassembled WGS sequence"/>
</dbReference>
<feature type="transmembrane region" description="Helical" evidence="2">
    <location>
        <begin position="180"/>
        <end position="197"/>
    </location>
</feature>
<keyword evidence="2" id="KW-0472">Membrane</keyword>
<dbReference type="GO" id="GO:0008081">
    <property type="term" value="F:phosphoric diester hydrolase activity"/>
    <property type="evidence" value="ECO:0007669"/>
    <property type="project" value="InterPro"/>
</dbReference>
<gene>
    <name evidence="4" type="ORF">D7V94_14140</name>
</gene>
<feature type="transmembrane region" description="Helical" evidence="2">
    <location>
        <begin position="46"/>
        <end position="70"/>
    </location>
</feature>
<feature type="transmembrane region" description="Helical" evidence="2">
    <location>
        <begin position="317"/>
        <end position="338"/>
    </location>
</feature>
<evidence type="ECO:0000256" key="2">
    <source>
        <dbReference type="SAM" id="Phobius"/>
    </source>
</evidence>
<feature type="region of interest" description="Disordered" evidence="1">
    <location>
        <begin position="357"/>
        <end position="376"/>
    </location>
</feature>
<dbReference type="PROSITE" id="PS51704">
    <property type="entry name" value="GP_PDE"/>
    <property type="match status" value="1"/>
</dbReference>
<feature type="transmembrane region" description="Helical" evidence="2">
    <location>
        <begin position="261"/>
        <end position="284"/>
    </location>
</feature>
<dbReference type="Pfam" id="PF03009">
    <property type="entry name" value="GDPD"/>
    <property type="match status" value="1"/>
</dbReference>
<proteinExistence type="predicted"/>
<dbReference type="SUPFAM" id="SSF51695">
    <property type="entry name" value="PLC-like phosphodiesterases"/>
    <property type="match status" value="1"/>
</dbReference>
<dbReference type="AlphaFoldDB" id="A0A3A9AF25"/>
<dbReference type="InterPro" id="IPR030395">
    <property type="entry name" value="GP_PDE_dom"/>
</dbReference>
<dbReference type="PANTHER" id="PTHR46211">
    <property type="entry name" value="GLYCEROPHOSPHORYL DIESTER PHOSPHODIESTERASE"/>
    <property type="match status" value="1"/>
</dbReference>
<dbReference type="PANTHER" id="PTHR46211:SF1">
    <property type="entry name" value="GLYCEROPHOSPHODIESTER PHOSPHODIESTERASE, CYTOPLASMIC"/>
    <property type="match status" value="1"/>
</dbReference>
<dbReference type="Gene3D" id="1.20.144.10">
    <property type="entry name" value="Phosphatidic acid phosphatase type 2/haloperoxidase"/>
    <property type="match status" value="1"/>
</dbReference>
<organism evidence="4 5">
    <name type="scientific">Parablautia intestinalis</name>
    <dbReference type="NCBI Taxonomy" id="2320100"/>
    <lineage>
        <taxon>Bacteria</taxon>
        <taxon>Bacillati</taxon>
        <taxon>Bacillota</taxon>
        <taxon>Clostridia</taxon>
        <taxon>Lachnospirales</taxon>
        <taxon>Lachnospiraceae</taxon>
        <taxon>Parablautia</taxon>
    </lineage>
</organism>
<dbReference type="InterPro" id="IPR036938">
    <property type="entry name" value="PAP2/HPO_sf"/>
</dbReference>
<dbReference type="EMBL" id="RAYQ01000015">
    <property type="protein sequence ID" value="RKI90260.1"/>
    <property type="molecule type" value="Genomic_DNA"/>
</dbReference>